<dbReference type="SUPFAM" id="SSF69304">
    <property type="entry name" value="Tricorn protease N-terminal domain"/>
    <property type="match status" value="1"/>
</dbReference>
<protein>
    <submittedName>
        <fullName evidence="2">TolB family protein</fullName>
    </submittedName>
</protein>
<keyword evidence="1" id="KW-1133">Transmembrane helix</keyword>
<dbReference type="Pfam" id="PF07676">
    <property type="entry name" value="PD40"/>
    <property type="match status" value="1"/>
</dbReference>
<keyword evidence="3" id="KW-1185">Reference proteome</keyword>
<dbReference type="Gene3D" id="2.120.10.30">
    <property type="entry name" value="TolB, C-terminal domain"/>
    <property type="match status" value="1"/>
</dbReference>
<keyword evidence="1" id="KW-0812">Transmembrane</keyword>
<name>A0ABW1LKQ1_9ACTN</name>
<organism evidence="2 3">
    <name type="scientific">Nocardioides hankookensis</name>
    <dbReference type="NCBI Taxonomy" id="443157"/>
    <lineage>
        <taxon>Bacteria</taxon>
        <taxon>Bacillati</taxon>
        <taxon>Actinomycetota</taxon>
        <taxon>Actinomycetes</taxon>
        <taxon>Propionibacteriales</taxon>
        <taxon>Nocardioidaceae</taxon>
        <taxon>Nocardioides</taxon>
    </lineage>
</organism>
<reference evidence="3" key="1">
    <citation type="journal article" date="2019" name="Int. J. Syst. Evol. Microbiol.">
        <title>The Global Catalogue of Microorganisms (GCM) 10K type strain sequencing project: providing services to taxonomists for standard genome sequencing and annotation.</title>
        <authorList>
            <consortium name="The Broad Institute Genomics Platform"/>
            <consortium name="The Broad Institute Genome Sequencing Center for Infectious Disease"/>
            <person name="Wu L."/>
            <person name="Ma J."/>
        </authorList>
    </citation>
    <scope>NUCLEOTIDE SEQUENCE [LARGE SCALE GENOMIC DNA]</scope>
    <source>
        <strain evidence="3">CCUG 54522</strain>
    </source>
</reference>
<evidence type="ECO:0000256" key="1">
    <source>
        <dbReference type="SAM" id="Phobius"/>
    </source>
</evidence>
<comment type="caution">
    <text evidence="2">The sequence shown here is derived from an EMBL/GenBank/DDBJ whole genome shotgun (WGS) entry which is preliminary data.</text>
</comment>
<dbReference type="InterPro" id="IPR011659">
    <property type="entry name" value="WD40"/>
</dbReference>
<gene>
    <name evidence="2" type="ORF">ACFPYL_15600</name>
</gene>
<evidence type="ECO:0000313" key="3">
    <source>
        <dbReference type="Proteomes" id="UP001596135"/>
    </source>
</evidence>
<accession>A0ABW1LKQ1</accession>
<dbReference type="Proteomes" id="UP001596135">
    <property type="component" value="Unassembled WGS sequence"/>
</dbReference>
<evidence type="ECO:0000313" key="2">
    <source>
        <dbReference type="EMBL" id="MFC6044515.1"/>
    </source>
</evidence>
<feature type="transmembrane region" description="Helical" evidence="1">
    <location>
        <begin position="362"/>
        <end position="382"/>
    </location>
</feature>
<keyword evidence="1" id="KW-0472">Membrane</keyword>
<dbReference type="EMBL" id="JBHSRJ010000005">
    <property type="protein sequence ID" value="MFC6044515.1"/>
    <property type="molecule type" value="Genomic_DNA"/>
</dbReference>
<dbReference type="InterPro" id="IPR011042">
    <property type="entry name" value="6-blade_b-propeller_TolB-like"/>
</dbReference>
<proteinExistence type="predicted"/>
<dbReference type="RefSeq" id="WP_379156072.1">
    <property type="nucleotide sequence ID" value="NZ_JBHSRJ010000005.1"/>
</dbReference>
<sequence>MARAGRLALVLGASAAALVLVPLAGGAEARHGSGAVAVPDRLAGYSHLMADVSAAPPGRAVALYQHGFGVELLDAPQAVVLAADDDVYRRLGAAESRGGAETQGDPGPMLLSPDGLHVALGDHDSRAADLGIVDLGSGDLTSYDLPEARSVIPVAWAPDGSRVAYVSDGTATNPYAGGPVVGDLVVLDLASGETSPVPGGIDVSVAAFSPDGDELAMQRSSGSGGLAVVDLSSGAVRRVDAVGRLAGPDAWSPDGSLLALAGPSELSFVEPGGAGAPLTLARPDLDGILGWTGSREVAVLESSGSDDATITAYGLDGGSRPLTAIRDLGSYGVGRLQLASGLIADLQVRPAGSPDHGPWPPAFRIGVALVVGLVVALLAALVTRRRRPTTG</sequence>